<dbReference type="RefSeq" id="WP_074463408.1">
    <property type="nucleotide sequence ID" value="NZ_FMUR01000024.1"/>
</dbReference>
<dbReference type="NCBIfam" id="NF047352">
    <property type="entry name" value="P_loop_sacsin"/>
    <property type="match status" value="1"/>
</dbReference>
<dbReference type="Proteomes" id="UP000183047">
    <property type="component" value="Unassembled WGS sequence"/>
</dbReference>
<dbReference type="Pfam" id="PF13020">
    <property type="entry name" value="NOV_C"/>
    <property type="match status" value="1"/>
</dbReference>
<evidence type="ECO:0000259" key="1">
    <source>
        <dbReference type="Pfam" id="PF13020"/>
    </source>
</evidence>
<dbReference type="PANTHER" id="PTHR32387:SF0">
    <property type="entry name" value="PROTEIN NO VEIN"/>
    <property type="match status" value="1"/>
</dbReference>
<name>A0A1G5GVS2_9FIRM</name>
<evidence type="ECO:0000313" key="2">
    <source>
        <dbReference type="EMBL" id="SCY54728.1"/>
    </source>
</evidence>
<dbReference type="InterPro" id="IPR052957">
    <property type="entry name" value="Auxin_embryo_med"/>
</dbReference>
<protein>
    <recommendedName>
        <fullName evidence="1">Protein NO VEIN C-terminal domain-containing protein</fullName>
    </recommendedName>
</protein>
<feature type="domain" description="Protein NO VEIN C-terminal" evidence="1">
    <location>
        <begin position="1442"/>
        <end position="1496"/>
    </location>
</feature>
<dbReference type="InterPro" id="IPR024975">
    <property type="entry name" value="NOV_C"/>
</dbReference>
<dbReference type="PANTHER" id="PTHR32387">
    <property type="entry name" value="WU:FJ29H11"/>
    <property type="match status" value="1"/>
</dbReference>
<keyword evidence="3" id="KW-1185">Reference proteome</keyword>
<sequence>MYGQIKGEIGKIRRKYIESAEEIVSGYNRELSLSKDYEGRQLFELLQNADDEAAGSSGKVLITFDGKKLAVSNTGDAFSFRGVKSLLYPNASPKKVHAKKIGCKGLGFRSILTWSNVVTVASTDFSIQFSKKYAVEFLKEILEERPELKQEIKALSHEQWPIATLTCPRLLKDSALVKGYSTSIIMDCHEELVGEIESQIKNLEFEELVFLPNLKEVEIICNEYHKVFYKVVDGENVIIETNDKNIGHIECACWKLYKQNGTIKDENNKEKDYEFIIAYDSSVEHQGEVLYSYFKTDVKLGFPALIHGTFELTSDRNSLQKQSAVNKQLIPLLADFLVETAVSISEEQQECDYRPLSLVISSDLDLVLKNVYKFDELLREKAYEKKILPTISNEYISINDSPKYSDDDFASVLNPKVFSSLLKLSDDKFIERYLKNDLGIHFFDYSDFCSLINDDIEFYSMDDRISLISLIESEYRFKVADIFPHLIIDSNGENIADSVKVYPFPNEEQIIALPEWVDIKFLNQNMEKKLYEELSLGNNRRNLVNRLSRYNLEEYSFDRLLRGVVNQIDDDMLTHEKCSDILNWLWKYYNLDDRQAIPDVRVMIICRDGVIRPAKECYVGNDFGNELGERLIGLYSENFVAFDKLNIECDDKNSIVGFLEWLGVSKYPRLVKRNLSYDGRQEYVDTCYPLYVQRDNCWYEKSDFNSINHVTVGIFENIDVLFEKANFNDLIAWFILDDKIGSRINSDSEEKNTFSCIKGYPYKKIDERTVTSGYMKSYLKFYLANKKWIPNANGLKNIPKYCCFEDNMLEPFIIVPDVDYTYIKEIVGRACKKDVDAILSRIGVSDVFQEMDRSVIYQALYKLPELDPDCKKARALYRKIIRDGLTPEEYKKNNPDYDVFINAGRVAARKGGEKRYIDVADVRYADKKVFSDEILKSFNMFDIDARSGEDKVKKLFGVKPLKYTNVELVELPELHPFDDLFKKEYLRFLPYVYACRMGLKQAATDFRRLKSSKVILCSRVKIQYKFGEEQRVSELKDFETVYLRKSNIAYICVPKRFSTFEELKQIFEFADAVAELVTAILDVNEDKDFFRDLFRDSELIREKKMRSDRSDENLEMLTEARKKFNTEINARDEFWMTIAEVLKVPNIDITSCTADNLLEVLHMSSDCDEGVNYEELSCNESIEKLISIFGALEIDVDRYNGAAVHNIDATKYWRAKLNSKMQMYIKKYQAYLIKDLQDEEKCVELYDQYKEEYIFLEPTIPNSLFVNIDEIFKSECGLSFNDLDQYSNTMIDELISAEEKKISQEDLDKLKIQYAPSKVEAYLVFGQIEKLLNPETTEASKAQDMQADDNGLKERIEKVFSLPAQGLNDVGTEAVENEETTTDVGHHRKHIKRIHSEITDRKKQEIGMIGEAYVYKELLGLYPDVRWVSGNAEQAGLIVKGDDTCGYDIKYTDSKGMIQYVEVKSSRSEDIAFNLSDSELRFGCQNASSYEIIYVVIGDDGLPVHKPWRLGHLFKFVEGEGLLHNERFSIESDSYRVTAKKIDGSDN</sequence>
<organism evidence="2 3">
    <name type="scientific">Butyrivibrio hungatei</name>
    <dbReference type="NCBI Taxonomy" id="185008"/>
    <lineage>
        <taxon>Bacteria</taxon>
        <taxon>Bacillati</taxon>
        <taxon>Bacillota</taxon>
        <taxon>Clostridia</taxon>
        <taxon>Lachnospirales</taxon>
        <taxon>Lachnospiraceae</taxon>
        <taxon>Butyrivibrio</taxon>
    </lineage>
</organism>
<accession>A0A1G5GVS2</accession>
<evidence type="ECO:0000313" key="3">
    <source>
        <dbReference type="Proteomes" id="UP000183047"/>
    </source>
</evidence>
<reference evidence="3" key="1">
    <citation type="submission" date="2016-10" db="EMBL/GenBank/DDBJ databases">
        <authorList>
            <person name="Varghese N."/>
            <person name="Submissions S."/>
        </authorList>
    </citation>
    <scope>NUCLEOTIDE SEQUENCE [LARGE SCALE GENOMIC DNA]</scope>
    <source>
        <strain evidence="3">XBD2006</strain>
    </source>
</reference>
<gene>
    <name evidence="2" type="ORF">SAMN02910451_03039</name>
</gene>
<dbReference type="EMBL" id="FMUR01000024">
    <property type="protein sequence ID" value="SCY54728.1"/>
    <property type="molecule type" value="Genomic_DNA"/>
</dbReference>
<proteinExistence type="predicted"/>
<dbReference type="InterPro" id="IPR036890">
    <property type="entry name" value="HATPase_C_sf"/>
</dbReference>
<dbReference type="SUPFAM" id="SSF55874">
    <property type="entry name" value="ATPase domain of HSP90 chaperone/DNA topoisomerase II/histidine kinase"/>
    <property type="match status" value="1"/>
</dbReference>
<dbReference type="OrthoDB" id="7782105at2"/>